<name>A0A835IPU4_9MAGN</name>
<sequence length="198" mass="22557">MVELPLPEEGGGSDVPSFHYLISSSDGCITKKSVPGELVIELLSYLPIKSVCKVREPSWRTIEPFDQYHTLLKDPCTAPLVNGALHWRAIRIPLPQSRVILSFDLKEEVFKEIPHPYPTELIFKDVYLELVELGGLLSERFILIQSSLSSTKKIVFYNAETNSVRDVKIFDSDHWKVFAYTRSLILPKFISGLNHNRT</sequence>
<gene>
    <name evidence="1" type="ORF">IFM89_018506</name>
</gene>
<proteinExistence type="predicted"/>
<dbReference type="AlphaFoldDB" id="A0A835IPU4"/>
<reference evidence="1 2" key="1">
    <citation type="submission" date="2020-10" db="EMBL/GenBank/DDBJ databases">
        <title>The Coptis chinensis genome and diversification of protoberbering-type alkaloids.</title>
        <authorList>
            <person name="Wang B."/>
            <person name="Shu S."/>
            <person name="Song C."/>
            <person name="Liu Y."/>
        </authorList>
    </citation>
    <scope>NUCLEOTIDE SEQUENCE [LARGE SCALE GENOMIC DNA]</scope>
    <source>
        <strain evidence="1">HL-2020</strain>
        <tissue evidence="1">Leaf</tissue>
    </source>
</reference>
<evidence type="ECO:0000313" key="1">
    <source>
        <dbReference type="EMBL" id="KAF9621289.1"/>
    </source>
</evidence>
<protein>
    <recommendedName>
        <fullName evidence="3">F-box protein</fullName>
    </recommendedName>
</protein>
<dbReference type="EMBL" id="JADFTS010000002">
    <property type="protein sequence ID" value="KAF9621289.1"/>
    <property type="molecule type" value="Genomic_DNA"/>
</dbReference>
<evidence type="ECO:0008006" key="3">
    <source>
        <dbReference type="Google" id="ProtNLM"/>
    </source>
</evidence>
<dbReference type="Proteomes" id="UP000631114">
    <property type="component" value="Unassembled WGS sequence"/>
</dbReference>
<keyword evidence="2" id="KW-1185">Reference proteome</keyword>
<comment type="caution">
    <text evidence="1">The sequence shown here is derived from an EMBL/GenBank/DDBJ whole genome shotgun (WGS) entry which is preliminary data.</text>
</comment>
<organism evidence="1 2">
    <name type="scientific">Coptis chinensis</name>
    <dbReference type="NCBI Taxonomy" id="261450"/>
    <lineage>
        <taxon>Eukaryota</taxon>
        <taxon>Viridiplantae</taxon>
        <taxon>Streptophyta</taxon>
        <taxon>Embryophyta</taxon>
        <taxon>Tracheophyta</taxon>
        <taxon>Spermatophyta</taxon>
        <taxon>Magnoliopsida</taxon>
        <taxon>Ranunculales</taxon>
        <taxon>Ranunculaceae</taxon>
        <taxon>Coptidoideae</taxon>
        <taxon>Coptis</taxon>
    </lineage>
</organism>
<evidence type="ECO:0000313" key="2">
    <source>
        <dbReference type="Proteomes" id="UP000631114"/>
    </source>
</evidence>
<accession>A0A835IPU4</accession>